<dbReference type="Gene3D" id="3.40.50.300">
    <property type="entry name" value="P-loop containing nucleotide triphosphate hydrolases"/>
    <property type="match status" value="2"/>
</dbReference>
<evidence type="ECO:0000256" key="3">
    <source>
        <dbReference type="ARBA" id="ARBA00022723"/>
    </source>
</evidence>
<keyword evidence="3" id="KW-0479">Metal-binding</keyword>
<organism evidence="9 10">
    <name type="scientific">Tanacetum coccineum</name>
    <dbReference type="NCBI Taxonomy" id="301880"/>
    <lineage>
        <taxon>Eukaryota</taxon>
        <taxon>Viridiplantae</taxon>
        <taxon>Streptophyta</taxon>
        <taxon>Embryophyta</taxon>
        <taxon>Tracheophyta</taxon>
        <taxon>Spermatophyta</taxon>
        <taxon>Magnoliopsida</taxon>
        <taxon>eudicotyledons</taxon>
        <taxon>Gunneridae</taxon>
        <taxon>Pentapetalae</taxon>
        <taxon>asterids</taxon>
        <taxon>campanulids</taxon>
        <taxon>Asterales</taxon>
        <taxon>Asteraceae</taxon>
        <taxon>Asteroideae</taxon>
        <taxon>Anthemideae</taxon>
        <taxon>Anthemidinae</taxon>
        <taxon>Tanacetum</taxon>
    </lineage>
</organism>
<dbReference type="SUPFAM" id="SSF52540">
    <property type="entry name" value="P-loop containing nucleoside triphosphate hydrolases"/>
    <property type="match status" value="1"/>
</dbReference>
<dbReference type="InterPro" id="IPR000863">
    <property type="entry name" value="Sulfotransferase_dom"/>
</dbReference>
<dbReference type="EMBL" id="BQNB010017359">
    <property type="protein sequence ID" value="GJT62241.1"/>
    <property type="molecule type" value="Genomic_DNA"/>
</dbReference>
<protein>
    <recommendedName>
        <fullName evidence="7">Sulfotransferase</fullName>
        <ecNumber evidence="7">2.8.2.-</ecNumber>
    </recommendedName>
</protein>
<evidence type="ECO:0000313" key="10">
    <source>
        <dbReference type="Proteomes" id="UP001151760"/>
    </source>
</evidence>
<evidence type="ECO:0000256" key="2">
    <source>
        <dbReference type="ARBA" id="ARBA00022617"/>
    </source>
</evidence>
<accession>A0ABQ5FFP0</accession>
<dbReference type="Gene3D" id="1.10.630.10">
    <property type="entry name" value="Cytochrome P450"/>
    <property type="match status" value="1"/>
</dbReference>
<keyword evidence="4" id="KW-0560">Oxidoreductase</keyword>
<keyword evidence="5" id="KW-0408">Iron</keyword>
<comment type="caution">
    <text evidence="9">The sequence shown here is derived from an EMBL/GenBank/DDBJ whole genome shotgun (WGS) entry which is preliminary data.</text>
</comment>
<keyword evidence="6" id="KW-0503">Monooxygenase</keyword>
<dbReference type="InterPro" id="IPR002403">
    <property type="entry name" value="Cyt_P450_E_grp-IV"/>
</dbReference>
<evidence type="ECO:0000259" key="8">
    <source>
        <dbReference type="Pfam" id="PF00685"/>
    </source>
</evidence>
<dbReference type="InterPro" id="IPR001128">
    <property type="entry name" value="Cyt_P450"/>
</dbReference>
<dbReference type="EC" id="2.8.2.-" evidence="7"/>
<dbReference type="PRINTS" id="PR00465">
    <property type="entry name" value="EP450IV"/>
</dbReference>
<keyword evidence="10" id="KW-1185">Reference proteome</keyword>
<gene>
    <name evidence="9" type="ORF">Tco_1005774</name>
</gene>
<evidence type="ECO:0000256" key="1">
    <source>
        <dbReference type="ARBA" id="ARBA00010617"/>
    </source>
</evidence>
<dbReference type="PANTHER" id="PTHR47953:SF16">
    <property type="entry name" value="CYTOCHROME P450 71D8"/>
    <property type="match status" value="1"/>
</dbReference>
<dbReference type="InterPro" id="IPR027417">
    <property type="entry name" value="P-loop_NTPase"/>
</dbReference>
<reference evidence="9" key="1">
    <citation type="journal article" date="2022" name="Int. J. Mol. Sci.">
        <title>Draft Genome of Tanacetum Coccineum: Genomic Comparison of Closely Related Tanacetum-Family Plants.</title>
        <authorList>
            <person name="Yamashiro T."/>
            <person name="Shiraishi A."/>
            <person name="Nakayama K."/>
            <person name="Satake H."/>
        </authorList>
    </citation>
    <scope>NUCLEOTIDE SEQUENCE</scope>
</reference>
<evidence type="ECO:0000256" key="7">
    <source>
        <dbReference type="RuleBase" id="RU361155"/>
    </source>
</evidence>
<evidence type="ECO:0000256" key="4">
    <source>
        <dbReference type="ARBA" id="ARBA00023002"/>
    </source>
</evidence>
<reference evidence="9" key="2">
    <citation type="submission" date="2022-01" db="EMBL/GenBank/DDBJ databases">
        <authorList>
            <person name="Yamashiro T."/>
            <person name="Shiraishi A."/>
            <person name="Satake H."/>
            <person name="Nakayama K."/>
        </authorList>
    </citation>
    <scope>NUCLEOTIDE SEQUENCE</scope>
</reference>
<name>A0ABQ5FFP0_9ASTR</name>
<keyword evidence="7" id="KW-0808">Transferase</keyword>
<comment type="similarity">
    <text evidence="7">Belongs to the sulfotransferase 1 family.</text>
</comment>
<dbReference type="SUPFAM" id="SSF48264">
    <property type="entry name" value="Cytochrome P450"/>
    <property type="match status" value="1"/>
</dbReference>
<dbReference type="Pfam" id="PF00685">
    <property type="entry name" value="Sulfotransfer_1"/>
    <property type="match status" value="1"/>
</dbReference>
<keyword evidence="2" id="KW-0349">Heme</keyword>
<feature type="domain" description="Sulfotransferase" evidence="8">
    <location>
        <begin position="408"/>
        <end position="465"/>
    </location>
</feature>
<comment type="similarity">
    <text evidence="1">Belongs to the cytochrome P450 family.</text>
</comment>
<sequence>MTSSNATYLKVLISDLGLLAVFYVVKLLVAAKGLAWEARDAIKLVLGQFYKIDRTLIFKAMWREAKECIYIEPDEGIKHEGAGEIKKIPRLIYTFSSISVGANREDKDEGLTHVSFPLAKSKDDFPISKMTQEWYKALESSKNSRKIPVDCFPLLQLYNDQLSHILGICNIIIGFGVSALQSVINETIRLHLPIPLLLPHVCRQQCEIGGYDIPVKTKVIAKSFACSTDPEYWEDAKTFKPNRFNNSSFDFMESNYEFIPCGSRRRLCQGINFALVSTHLFLAQMLYYFDWKLPDELSPMELDMSETVSSLVTKRVHLPTQKPAATCDGIIVRREAYGFSDNHLLQHSPHSAIHFIDSESYPTTDFNHIPAPRLFATYYASDLLPATNTSCKVVYIYRDPKDVLIWYWIASLESPDKILFLKYEEMKMQPKVGSRKLAVFVGKLFTMEEEERRMVAKIVKLCSFEFL</sequence>
<dbReference type="Proteomes" id="UP001151760">
    <property type="component" value="Unassembled WGS sequence"/>
</dbReference>
<evidence type="ECO:0000256" key="5">
    <source>
        <dbReference type="ARBA" id="ARBA00023004"/>
    </source>
</evidence>
<dbReference type="PANTHER" id="PTHR47953">
    <property type="entry name" value="OS08G0105600 PROTEIN"/>
    <property type="match status" value="1"/>
</dbReference>
<dbReference type="InterPro" id="IPR052306">
    <property type="entry name" value="CYP450_71D"/>
</dbReference>
<evidence type="ECO:0000313" key="9">
    <source>
        <dbReference type="EMBL" id="GJT62241.1"/>
    </source>
</evidence>
<dbReference type="InterPro" id="IPR036396">
    <property type="entry name" value="Cyt_P450_sf"/>
</dbReference>
<proteinExistence type="inferred from homology"/>
<dbReference type="Pfam" id="PF00067">
    <property type="entry name" value="p450"/>
    <property type="match status" value="1"/>
</dbReference>
<evidence type="ECO:0000256" key="6">
    <source>
        <dbReference type="ARBA" id="ARBA00023033"/>
    </source>
</evidence>